<name>A0A4U9UF10_SERFO</name>
<feature type="region of interest" description="Disordered" evidence="1">
    <location>
        <begin position="19"/>
        <end position="47"/>
    </location>
</feature>
<accession>A0A4U9UF10</accession>
<protein>
    <submittedName>
        <fullName evidence="2">Uncharacterized protein</fullName>
    </submittedName>
</protein>
<proteinExistence type="predicted"/>
<reference evidence="2" key="1">
    <citation type="submission" date="2019-05" db="EMBL/GenBank/DDBJ databases">
        <authorList>
            <consortium name="Pathogen Informatics"/>
        </authorList>
    </citation>
    <scope>NUCLEOTIDE SEQUENCE [LARGE SCALE GENOMIC DNA]</scope>
    <source>
        <strain evidence="2">NCTC12965</strain>
    </source>
</reference>
<gene>
    <name evidence="2" type="ORF">NCTC12965_03274</name>
</gene>
<sequence>MPEEVEALELQRREEAERLARQQQLSTRKKMPWRSPIRTLRLSPNVK</sequence>
<organism evidence="2">
    <name type="scientific">Serratia fonticola</name>
    <dbReference type="NCBI Taxonomy" id="47917"/>
    <lineage>
        <taxon>Bacteria</taxon>
        <taxon>Pseudomonadati</taxon>
        <taxon>Pseudomonadota</taxon>
        <taxon>Gammaproteobacteria</taxon>
        <taxon>Enterobacterales</taxon>
        <taxon>Yersiniaceae</taxon>
        <taxon>Serratia</taxon>
    </lineage>
</organism>
<dbReference type="AlphaFoldDB" id="A0A4U9UF10"/>
<dbReference type="EMBL" id="CABEEZ010000070">
    <property type="protein sequence ID" value="VTR31880.1"/>
    <property type="molecule type" value="Genomic_DNA"/>
</dbReference>
<evidence type="ECO:0000256" key="1">
    <source>
        <dbReference type="SAM" id="MobiDB-lite"/>
    </source>
</evidence>
<evidence type="ECO:0000313" key="2">
    <source>
        <dbReference type="EMBL" id="VTR31880.1"/>
    </source>
</evidence>